<feature type="region of interest" description="Disordered" evidence="1">
    <location>
        <begin position="57"/>
        <end position="90"/>
    </location>
</feature>
<evidence type="ECO:0000256" key="1">
    <source>
        <dbReference type="SAM" id="MobiDB-lite"/>
    </source>
</evidence>
<dbReference type="AlphaFoldDB" id="A0AAV5FLP4"/>
<proteinExistence type="predicted"/>
<sequence length="90" mass="9661">MGDGGAELRDSTKRERKSLGGRNFGSRHSGGGEELRESLWALAGRALKLDYVKASAARGRQGAARGRQYTEETIPLNFESGRSESSNSCG</sequence>
<keyword evidence="3" id="KW-1185">Reference proteome</keyword>
<evidence type="ECO:0000313" key="2">
    <source>
        <dbReference type="EMBL" id="GJN35676.1"/>
    </source>
</evidence>
<name>A0AAV5FLP4_ELECO</name>
<feature type="region of interest" description="Disordered" evidence="1">
    <location>
        <begin position="1"/>
        <end position="33"/>
    </location>
</feature>
<comment type="caution">
    <text evidence="2">The sequence shown here is derived from an EMBL/GenBank/DDBJ whole genome shotgun (WGS) entry which is preliminary data.</text>
</comment>
<accession>A0AAV5FLP4</accession>
<organism evidence="2 3">
    <name type="scientific">Eleusine coracana subsp. coracana</name>
    <dbReference type="NCBI Taxonomy" id="191504"/>
    <lineage>
        <taxon>Eukaryota</taxon>
        <taxon>Viridiplantae</taxon>
        <taxon>Streptophyta</taxon>
        <taxon>Embryophyta</taxon>
        <taxon>Tracheophyta</taxon>
        <taxon>Spermatophyta</taxon>
        <taxon>Magnoliopsida</taxon>
        <taxon>Liliopsida</taxon>
        <taxon>Poales</taxon>
        <taxon>Poaceae</taxon>
        <taxon>PACMAD clade</taxon>
        <taxon>Chloridoideae</taxon>
        <taxon>Cynodonteae</taxon>
        <taxon>Eleusininae</taxon>
        <taxon>Eleusine</taxon>
    </lineage>
</organism>
<reference evidence="2" key="1">
    <citation type="journal article" date="2018" name="DNA Res.">
        <title>Multiple hybrid de novo genome assembly of finger millet, an orphan allotetraploid crop.</title>
        <authorList>
            <person name="Hatakeyama M."/>
            <person name="Aluri S."/>
            <person name="Balachadran M.T."/>
            <person name="Sivarajan S.R."/>
            <person name="Patrignani A."/>
            <person name="Gruter S."/>
            <person name="Poveda L."/>
            <person name="Shimizu-Inatsugi R."/>
            <person name="Baeten J."/>
            <person name="Francoijs K.J."/>
            <person name="Nataraja K.N."/>
            <person name="Reddy Y.A.N."/>
            <person name="Phadnis S."/>
            <person name="Ravikumar R.L."/>
            <person name="Schlapbach R."/>
            <person name="Sreeman S.M."/>
            <person name="Shimizu K.K."/>
        </authorList>
    </citation>
    <scope>NUCLEOTIDE SEQUENCE</scope>
</reference>
<protein>
    <submittedName>
        <fullName evidence="2">Uncharacterized protein</fullName>
    </submittedName>
</protein>
<dbReference type="Proteomes" id="UP001054889">
    <property type="component" value="Unassembled WGS sequence"/>
</dbReference>
<gene>
    <name evidence="2" type="primary">gb24471</name>
    <name evidence="2" type="ORF">PR202_gb24471</name>
</gene>
<feature type="compositionally biased region" description="Low complexity" evidence="1">
    <location>
        <begin position="57"/>
        <end position="67"/>
    </location>
</feature>
<evidence type="ECO:0000313" key="3">
    <source>
        <dbReference type="Proteomes" id="UP001054889"/>
    </source>
</evidence>
<feature type="compositionally biased region" description="Basic and acidic residues" evidence="1">
    <location>
        <begin position="1"/>
        <end position="13"/>
    </location>
</feature>
<reference evidence="2" key="2">
    <citation type="submission" date="2021-12" db="EMBL/GenBank/DDBJ databases">
        <title>Resequencing data analysis of finger millet.</title>
        <authorList>
            <person name="Hatakeyama M."/>
            <person name="Aluri S."/>
            <person name="Balachadran M.T."/>
            <person name="Sivarajan S.R."/>
            <person name="Poveda L."/>
            <person name="Shimizu-Inatsugi R."/>
            <person name="Schlapbach R."/>
            <person name="Sreeman S.M."/>
            <person name="Shimizu K.K."/>
        </authorList>
    </citation>
    <scope>NUCLEOTIDE SEQUENCE</scope>
</reference>
<dbReference type="EMBL" id="BQKI01000088">
    <property type="protein sequence ID" value="GJN35676.1"/>
    <property type="molecule type" value="Genomic_DNA"/>
</dbReference>